<dbReference type="Pfam" id="PF00583">
    <property type="entry name" value="Acetyltransf_1"/>
    <property type="match status" value="1"/>
</dbReference>
<evidence type="ECO:0000313" key="5">
    <source>
        <dbReference type="Proteomes" id="UP001595765"/>
    </source>
</evidence>
<protein>
    <submittedName>
        <fullName evidence="4">GNAT family N-acetyltransferase</fullName>
        <ecNumber evidence="4">2.3.-.-</ecNumber>
    </submittedName>
</protein>
<keyword evidence="5" id="KW-1185">Reference proteome</keyword>
<dbReference type="InterPro" id="IPR000182">
    <property type="entry name" value="GNAT_dom"/>
</dbReference>
<proteinExistence type="predicted"/>
<dbReference type="EC" id="2.3.-.-" evidence="4"/>
<dbReference type="EMBL" id="JBHSBB010000014">
    <property type="protein sequence ID" value="MFC4034475.1"/>
    <property type="molecule type" value="Genomic_DNA"/>
</dbReference>
<dbReference type="RefSeq" id="WP_386433081.1">
    <property type="nucleotide sequence ID" value="NZ_JBHSBB010000014.1"/>
</dbReference>
<dbReference type="SUPFAM" id="SSF55729">
    <property type="entry name" value="Acyl-CoA N-acyltransferases (Nat)"/>
    <property type="match status" value="1"/>
</dbReference>
<dbReference type="Proteomes" id="UP001595765">
    <property type="component" value="Unassembled WGS sequence"/>
</dbReference>
<dbReference type="InterPro" id="IPR016181">
    <property type="entry name" value="Acyl_CoA_acyltransferase"/>
</dbReference>
<dbReference type="PANTHER" id="PTHR43877">
    <property type="entry name" value="AMINOALKYLPHOSPHONATE N-ACETYLTRANSFERASE-RELATED-RELATED"/>
    <property type="match status" value="1"/>
</dbReference>
<dbReference type="PANTHER" id="PTHR43877:SF1">
    <property type="entry name" value="ACETYLTRANSFERASE"/>
    <property type="match status" value="1"/>
</dbReference>
<evidence type="ECO:0000256" key="2">
    <source>
        <dbReference type="ARBA" id="ARBA00023315"/>
    </source>
</evidence>
<organism evidence="4 5">
    <name type="scientific">Streptomyces polygonati</name>
    <dbReference type="NCBI Taxonomy" id="1617087"/>
    <lineage>
        <taxon>Bacteria</taxon>
        <taxon>Bacillati</taxon>
        <taxon>Actinomycetota</taxon>
        <taxon>Actinomycetes</taxon>
        <taxon>Kitasatosporales</taxon>
        <taxon>Streptomycetaceae</taxon>
        <taxon>Streptomyces</taxon>
    </lineage>
</organism>
<dbReference type="PROSITE" id="PS51186">
    <property type="entry name" value="GNAT"/>
    <property type="match status" value="1"/>
</dbReference>
<keyword evidence="1 4" id="KW-0808">Transferase</keyword>
<evidence type="ECO:0000313" key="4">
    <source>
        <dbReference type="EMBL" id="MFC4034475.1"/>
    </source>
</evidence>
<name>A0ABV8HR88_9ACTN</name>
<evidence type="ECO:0000259" key="3">
    <source>
        <dbReference type="PROSITE" id="PS51186"/>
    </source>
</evidence>
<comment type="caution">
    <text evidence="4">The sequence shown here is derived from an EMBL/GenBank/DDBJ whole genome shotgun (WGS) entry which is preliminary data.</text>
</comment>
<dbReference type="Gene3D" id="3.40.630.30">
    <property type="match status" value="1"/>
</dbReference>
<evidence type="ECO:0000256" key="1">
    <source>
        <dbReference type="ARBA" id="ARBA00022679"/>
    </source>
</evidence>
<feature type="domain" description="N-acetyltransferase" evidence="3">
    <location>
        <begin position="1"/>
        <end position="96"/>
    </location>
</feature>
<dbReference type="CDD" id="cd04301">
    <property type="entry name" value="NAT_SF"/>
    <property type="match status" value="1"/>
</dbReference>
<keyword evidence="2 4" id="KW-0012">Acyltransferase</keyword>
<dbReference type="GO" id="GO:0016746">
    <property type="term" value="F:acyltransferase activity"/>
    <property type="evidence" value="ECO:0007669"/>
    <property type="project" value="UniProtKB-KW"/>
</dbReference>
<accession>A0ABV8HR88</accession>
<reference evidence="5" key="1">
    <citation type="journal article" date="2019" name="Int. J. Syst. Evol. Microbiol.">
        <title>The Global Catalogue of Microorganisms (GCM) 10K type strain sequencing project: providing services to taxonomists for standard genome sequencing and annotation.</title>
        <authorList>
            <consortium name="The Broad Institute Genomics Platform"/>
            <consortium name="The Broad Institute Genome Sequencing Center for Infectious Disease"/>
            <person name="Wu L."/>
            <person name="Ma J."/>
        </authorList>
    </citation>
    <scope>NUCLEOTIDE SEQUENCE [LARGE SCALE GENOMIC DNA]</scope>
    <source>
        <strain evidence="5">CGMCC 4.7237</strain>
    </source>
</reference>
<sequence length="96" mass="10388">MVRDGDQILGLASYSLLWPAAGAETSLSLKELYVREHARRSGVARALMAELRKAASDAGCSRIEWTADTDNPAALAFYEALGAEPQDGKIFYRAAL</sequence>
<gene>
    <name evidence="4" type="ORF">ACFO3J_23795</name>
</gene>
<dbReference type="InterPro" id="IPR050832">
    <property type="entry name" value="Bact_Acetyltransf"/>
</dbReference>